<accession>A0A0A9EZ17</accession>
<proteinExistence type="predicted"/>
<reference evidence="2" key="1">
    <citation type="submission" date="2014-09" db="EMBL/GenBank/DDBJ databases">
        <authorList>
            <person name="Magalhaes I.L.F."/>
            <person name="Oliveira U."/>
            <person name="Santos F.R."/>
            <person name="Vidigal T.H.D.A."/>
            <person name="Brescovit A.D."/>
            <person name="Santos A.J."/>
        </authorList>
    </citation>
    <scope>NUCLEOTIDE SEQUENCE</scope>
    <source>
        <tissue evidence="2">Shoot tissue taken approximately 20 cm above the soil surface</tissue>
    </source>
</reference>
<evidence type="ECO:0000313" key="2">
    <source>
        <dbReference type="EMBL" id="JAE01283.1"/>
    </source>
</evidence>
<sequence>MRARQKMADRAMQAQLLEQVQSDQRRAEEDQAKLDSIKAKPSQILSHLEQLNKERADLQAAPETKDKEIHHEEEHLP</sequence>
<dbReference type="AlphaFoldDB" id="A0A0A9EZ17"/>
<evidence type="ECO:0000256" key="1">
    <source>
        <dbReference type="SAM" id="MobiDB-lite"/>
    </source>
</evidence>
<protein>
    <submittedName>
        <fullName evidence="2">Uncharacterized protein</fullName>
    </submittedName>
</protein>
<organism evidence="2">
    <name type="scientific">Arundo donax</name>
    <name type="common">Giant reed</name>
    <name type="synonym">Donax arundinaceus</name>
    <dbReference type="NCBI Taxonomy" id="35708"/>
    <lineage>
        <taxon>Eukaryota</taxon>
        <taxon>Viridiplantae</taxon>
        <taxon>Streptophyta</taxon>
        <taxon>Embryophyta</taxon>
        <taxon>Tracheophyta</taxon>
        <taxon>Spermatophyta</taxon>
        <taxon>Magnoliopsida</taxon>
        <taxon>Liliopsida</taxon>
        <taxon>Poales</taxon>
        <taxon>Poaceae</taxon>
        <taxon>PACMAD clade</taxon>
        <taxon>Arundinoideae</taxon>
        <taxon>Arundineae</taxon>
        <taxon>Arundo</taxon>
    </lineage>
</organism>
<feature type="region of interest" description="Disordered" evidence="1">
    <location>
        <begin position="54"/>
        <end position="77"/>
    </location>
</feature>
<dbReference type="EMBL" id="GBRH01196613">
    <property type="protein sequence ID" value="JAE01283.1"/>
    <property type="molecule type" value="Transcribed_RNA"/>
</dbReference>
<feature type="compositionally biased region" description="Basic and acidic residues" evidence="1">
    <location>
        <begin position="23"/>
        <end position="38"/>
    </location>
</feature>
<reference evidence="2" key="2">
    <citation type="journal article" date="2015" name="Data Brief">
        <title>Shoot transcriptome of the giant reed, Arundo donax.</title>
        <authorList>
            <person name="Barrero R.A."/>
            <person name="Guerrero F.D."/>
            <person name="Moolhuijzen P."/>
            <person name="Goolsby J.A."/>
            <person name="Tidwell J."/>
            <person name="Bellgard S.E."/>
            <person name="Bellgard M.I."/>
        </authorList>
    </citation>
    <scope>NUCLEOTIDE SEQUENCE</scope>
    <source>
        <tissue evidence="2">Shoot tissue taken approximately 20 cm above the soil surface</tissue>
    </source>
</reference>
<name>A0A0A9EZ17_ARUDO</name>
<feature type="region of interest" description="Disordered" evidence="1">
    <location>
        <begin position="20"/>
        <end position="41"/>
    </location>
</feature>